<accession>A0A2H0WP44</accession>
<reference evidence="7" key="1">
    <citation type="submission" date="2017-09" db="EMBL/GenBank/DDBJ databases">
        <title>Depth-based differentiation of microbial function through sediment-hosted aquifers and enrichment of novel symbionts in the deep terrestrial subsurface.</title>
        <authorList>
            <person name="Probst A.J."/>
            <person name="Ladd B."/>
            <person name="Jarett J.K."/>
            <person name="Geller-Mcgrath D.E."/>
            <person name="Sieber C.M.K."/>
            <person name="Emerson J.B."/>
            <person name="Anantharaman K."/>
            <person name="Thomas B.C."/>
            <person name="Malmstrom R."/>
            <person name="Stieglmeier M."/>
            <person name="Klingl A."/>
            <person name="Woyke T."/>
            <person name="Ryan C.M."/>
            <person name="Banfield J.F."/>
        </authorList>
    </citation>
    <scope>NUCLEOTIDE SEQUENCE [LARGE SCALE GENOMIC DNA]</scope>
</reference>
<dbReference type="AlphaFoldDB" id="A0A2H0WP44"/>
<sequence>MPKNKKSFFERLAGNSSIDEEEEMEDNDEKETKAIKEPSWLEDEESGQLTIDMFQTPTEIVIEAMIAGVKPEDIDVSVNKDMLTINGKRQKSKETSEENYYYKELYWGSFSRSIMLPQEVDTDNVDATIKNGVLKIRLPKIDKEKTQKIKIKN</sequence>
<feature type="non-terminal residue" evidence="6">
    <location>
        <position position="153"/>
    </location>
</feature>
<protein>
    <submittedName>
        <fullName evidence="6">Uncharacterized protein</fullName>
    </submittedName>
</protein>
<dbReference type="PROSITE" id="PS51203">
    <property type="entry name" value="CS"/>
    <property type="match status" value="1"/>
</dbReference>
<evidence type="ECO:0000259" key="5">
    <source>
        <dbReference type="PROSITE" id="PS51203"/>
    </source>
</evidence>
<dbReference type="InterPro" id="IPR002068">
    <property type="entry name" value="A-crystallin/Hsp20_dom"/>
</dbReference>
<comment type="similarity">
    <text evidence="1 2">Belongs to the small heat shock protein (HSP20) family.</text>
</comment>
<feature type="domain" description="CS" evidence="5">
    <location>
        <begin position="46"/>
        <end position="153"/>
    </location>
</feature>
<evidence type="ECO:0000313" key="7">
    <source>
        <dbReference type="Proteomes" id="UP000230353"/>
    </source>
</evidence>
<dbReference type="Pfam" id="PF00011">
    <property type="entry name" value="HSP20"/>
    <property type="match status" value="1"/>
</dbReference>
<dbReference type="CDD" id="cd06464">
    <property type="entry name" value="ACD_sHsps-like"/>
    <property type="match status" value="1"/>
</dbReference>
<evidence type="ECO:0000259" key="4">
    <source>
        <dbReference type="PROSITE" id="PS01031"/>
    </source>
</evidence>
<dbReference type="InterPro" id="IPR007052">
    <property type="entry name" value="CS_dom"/>
</dbReference>
<dbReference type="Gene3D" id="2.60.40.790">
    <property type="match status" value="1"/>
</dbReference>
<gene>
    <name evidence="6" type="ORF">COT67_00185</name>
</gene>
<dbReference type="EMBL" id="PEZL01000004">
    <property type="protein sequence ID" value="PIS13728.1"/>
    <property type="molecule type" value="Genomic_DNA"/>
</dbReference>
<feature type="domain" description="SHSP" evidence="4">
    <location>
        <begin position="42"/>
        <end position="153"/>
    </location>
</feature>
<name>A0A2H0WP44_9BACT</name>
<evidence type="ECO:0000313" key="6">
    <source>
        <dbReference type="EMBL" id="PIS13728.1"/>
    </source>
</evidence>
<dbReference type="SUPFAM" id="SSF49764">
    <property type="entry name" value="HSP20-like chaperones"/>
    <property type="match status" value="1"/>
</dbReference>
<dbReference type="PROSITE" id="PS01031">
    <property type="entry name" value="SHSP"/>
    <property type="match status" value="1"/>
</dbReference>
<comment type="caution">
    <text evidence="6">The sequence shown here is derived from an EMBL/GenBank/DDBJ whole genome shotgun (WGS) entry which is preliminary data.</text>
</comment>
<evidence type="ECO:0000256" key="2">
    <source>
        <dbReference type="RuleBase" id="RU003616"/>
    </source>
</evidence>
<dbReference type="InterPro" id="IPR031107">
    <property type="entry name" value="Small_HSP"/>
</dbReference>
<feature type="region of interest" description="Disordered" evidence="3">
    <location>
        <begin position="1"/>
        <end position="42"/>
    </location>
</feature>
<organism evidence="6 7">
    <name type="scientific">Candidatus Tagabacteria bacterium CG09_land_8_20_14_0_10_41_14</name>
    <dbReference type="NCBI Taxonomy" id="1975021"/>
    <lineage>
        <taxon>Bacteria</taxon>
        <taxon>Candidatus Tagaibacteriota</taxon>
    </lineage>
</organism>
<feature type="compositionally biased region" description="Acidic residues" evidence="3">
    <location>
        <begin position="18"/>
        <end position="29"/>
    </location>
</feature>
<dbReference type="InterPro" id="IPR008978">
    <property type="entry name" value="HSP20-like_chaperone"/>
</dbReference>
<dbReference type="Proteomes" id="UP000230353">
    <property type="component" value="Unassembled WGS sequence"/>
</dbReference>
<dbReference type="PANTHER" id="PTHR11527">
    <property type="entry name" value="HEAT-SHOCK PROTEIN 20 FAMILY MEMBER"/>
    <property type="match status" value="1"/>
</dbReference>
<evidence type="ECO:0000256" key="1">
    <source>
        <dbReference type="PROSITE-ProRule" id="PRU00285"/>
    </source>
</evidence>
<proteinExistence type="inferred from homology"/>
<evidence type="ECO:0000256" key="3">
    <source>
        <dbReference type="SAM" id="MobiDB-lite"/>
    </source>
</evidence>